<dbReference type="SUPFAM" id="SSF53901">
    <property type="entry name" value="Thiolase-like"/>
    <property type="match status" value="1"/>
</dbReference>
<dbReference type="InterPro" id="IPR029063">
    <property type="entry name" value="SAM-dependent_MTases_sf"/>
</dbReference>
<dbReference type="Gene3D" id="1.10.1200.10">
    <property type="entry name" value="ACP-like"/>
    <property type="match status" value="1"/>
</dbReference>
<dbReference type="Pfam" id="PF13602">
    <property type="entry name" value="ADH_zinc_N_2"/>
    <property type="match status" value="1"/>
</dbReference>
<feature type="domain" description="Ketosynthase family 3 (KS3)" evidence="10">
    <location>
        <begin position="52"/>
        <end position="450"/>
    </location>
</feature>
<dbReference type="SUPFAM" id="SSF55048">
    <property type="entry name" value="Probable ACP-binding domain of malonyl-CoA ACP transacylase"/>
    <property type="match status" value="1"/>
</dbReference>
<dbReference type="PANTHER" id="PTHR43775:SF49">
    <property type="entry name" value="SYNTHASE, PUTATIVE (JCVI)-RELATED"/>
    <property type="match status" value="1"/>
</dbReference>
<evidence type="ECO:0000256" key="7">
    <source>
        <dbReference type="ARBA" id="ARBA00023315"/>
    </source>
</evidence>
<dbReference type="GO" id="GO:0004312">
    <property type="term" value="F:fatty acid synthase activity"/>
    <property type="evidence" value="ECO:0007669"/>
    <property type="project" value="TreeGrafter"/>
</dbReference>
<dbReference type="InterPro" id="IPR014043">
    <property type="entry name" value="Acyl_transferase_dom"/>
</dbReference>
<dbReference type="GO" id="GO:1901336">
    <property type="term" value="P:lactone biosynthetic process"/>
    <property type="evidence" value="ECO:0007669"/>
    <property type="project" value="UniProtKB-ARBA"/>
</dbReference>
<keyword evidence="7" id="KW-0012">Acyltransferase</keyword>
<evidence type="ECO:0000256" key="6">
    <source>
        <dbReference type="ARBA" id="ARBA00023268"/>
    </source>
</evidence>
<dbReference type="Gene3D" id="3.10.129.110">
    <property type="entry name" value="Polyketide synthase dehydratase"/>
    <property type="match status" value="1"/>
</dbReference>
<accession>A0A2T2N2B4</accession>
<dbReference type="InterPro" id="IPR057326">
    <property type="entry name" value="KR_dom"/>
</dbReference>
<evidence type="ECO:0000256" key="5">
    <source>
        <dbReference type="ARBA" id="ARBA00022857"/>
    </source>
</evidence>
<evidence type="ECO:0000256" key="3">
    <source>
        <dbReference type="ARBA" id="ARBA00022603"/>
    </source>
</evidence>
<dbReference type="InterPro" id="IPR014030">
    <property type="entry name" value="Ketoacyl_synth_N"/>
</dbReference>
<dbReference type="SMART" id="SM00823">
    <property type="entry name" value="PKS_PP"/>
    <property type="match status" value="1"/>
</dbReference>
<dbReference type="Gene3D" id="3.40.50.720">
    <property type="entry name" value="NAD(P)-binding Rossmann-like Domain"/>
    <property type="match status" value="2"/>
</dbReference>
<dbReference type="Proteomes" id="UP000240883">
    <property type="component" value="Unassembled WGS sequence"/>
</dbReference>
<dbReference type="SMART" id="SM00822">
    <property type="entry name" value="PKS_KR"/>
    <property type="match status" value="1"/>
</dbReference>
<dbReference type="InterPro" id="IPR001227">
    <property type="entry name" value="Ac_transferase_dom_sf"/>
</dbReference>
<evidence type="ECO:0000256" key="2">
    <source>
        <dbReference type="ARBA" id="ARBA00022553"/>
    </source>
</evidence>
<evidence type="ECO:0000256" key="1">
    <source>
        <dbReference type="ARBA" id="ARBA00022450"/>
    </source>
</evidence>
<dbReference type="PROSITE" id="PS52004">
    <property type="entry name" value="KS3_2"/>
    <property type="match status" value="1"/>
</dbReference>
<dbReference type="InterPro" id="IPR036291">
    <property type="entry name" value="NAD(P)-bd_dom_sf"/>
</dbReference>
<evidence type="ECO:0000256" key="8">
    <source>
        <dbReference type="PROSITE-ProRule" id="PRU01363"/>
    </source>
</evidence>
<dbReference type="GO" id="GO:0016491">
    <property type="term" value="F:oxidoreductase activity"/>
    <property type="evidence" value="ECO:0007669"/>
    <property type="project" value="InterPro"/>
</dbReference>
<dbReference type="SMART" id="SM00825">
    <property type="entry name" value="PKS_KS"/>
    <property type="match status" value="1"/>
</dbReference>
<dbReference type="GO" id="GO:0006633">
    <property type="term" value="P:fatty acid biosynthetic process"/>
    <property type="evidence" value="ECO:0007669"/>
    <property type="project" value="TreeGrafter"/>
</dbReference>
<dbReference type="InterPro" id="IPR016035">
    <property type="entry name" value="Acyl_Trfase/lysoPLipase"/>
</dbReference>
<dbReference type="GO" id="GO:0044550">
    <property type="term" value="P:secondary metabolite biosynthetic process"/>
    <property type="evidence" value="ECO:0007669"/>
    <property type="project" value="TreeGrafter"/>
</dbReference>
<dbReference type="InterPro" id="IPR050091">
    <property type="entry name" value="PKS_NRPS_Biosynth_Enz"/>
</dbReference>
<dbReference type="Gene3D" id="3.40.47.10">
    <property type="match status" value="2"/>
</dbReference>
<dbReference type="SMART" id="SM00826">
    <property type="entry name" value="PKS_DH"/>
    <property type="match status" value="1"/>
</dbReference>
<dbReference type="InterPro" id="IPR049900">
    <property type="entry name" value="PKS_mFAS_DH"/>
</dbReference>
<dbReference type="PANTHER" id="PTHR43775">
    <property type="entry name" value="FATTY ACID SYNTHASE"/>
    <property type="match status" value="1"/>
</dbReference>
<keyword evidence="5" id="KW-0521">NADP</keyword>
<dbReference type="InterPro" id="IPR013968">
    <property type="entry name" value="PKS_KR"/>
</dbReference>
<evidence type="ECO:0000259" key="10">
    <source>
        <dbReference type="PROSITE" id="PS52004"/>
    </source>
</evidence>
<dbReference type="InterPro" id="IPR020807">
    <property type="entry name" value="PKS_DH"/>
</dbReference>
<dbReference type="Pfam" id="PF00698">
    <property type="entry name" value="Acyl_transf_1"/>
    <property type="match status" value="1"/>
</dbReference>
<dbReference type="InterPro" id="IPR016036">
    <property type="entry name" value="Malonyl_transacylase_ACP-bd"/>
</dbReference>
<dbReference type="InterPro" id="IPR049551">
    <property type="entry name" value="PKS_DH_C"/>
</dbReference>
<proteinExistence type="predicted"/>
<dbReference type="GO" id="GO:0031177">
    <property type="term" value="F:phosphopantetheine binding"/>
    <property type="evidence" value="ECO:0007669"/>
    <property type="project" value="InterPro"/>
</dbReference>
<dbReference type="EMBL" id="KZ678155">
    <property type="protein sequence ID" value="PSN59509.1"/>
    <property type="molecule type" value="Genomic_DNA"/>
</dbReference>
<dbReference type="InterPro" id="IPR016039">
    <property type="entry name" value="Thiolase-like"/>
</dbReference>
<dbReference type="SUPFAM" id="SSF50129">
    <property type="entry name" value="GroES-like"/>
    <property type="match status" value="1"/>
</dbReference>
<dbReference type="Gene3D" id="3.40.50.150">
    <property type="entry name" value="Vaccinia Virus protein VP39"/>
    <property type="match status" value="1"/>
</dbReference>
<keyword evidence="2" id="KW-0597">Phosphoprotein</keyword>
<dbReference type="OrthoDB" id="329835at2759"/>
<keyword evidence="3" id="KW-0489">Methyltransferase</keyword>
<keyword evidence="4" id="KW-0808">Transferase</keyword>
<feature type="region of interest" description="C-terminal hotdog fold" evidence="8">
    <location>
        <begin position="1054"/>
        <end position="1198"/>
    </location>
</feature>
<dbReference type="SMART" id="SM00827">
    <property type="entry name" value="PKS_AT"/>
    <property type="match status" value="1"/>
</dbReference>
<dbReference type="PROSITE" id="PS50075">
    <property type="entry name" value="CARRIER"/>
    <property type="match status" value="1"/>
</dbReference>
<dbReference type="InterPro" id="IPR013217">
    <property type="entry name" value="Methyltransf_12"/>
</dbReference>
<dbReference type="InterPro" id="IPR036736">
    <property type="entry name" value="ACP-like_sf"/>
</dbReference>
<dbReference type="PROSITE" id="PS52019">
    <property type="entry name" value="PKS_MFAS_DH"/>
    <property type="match status" value="1"/>
</dbReference>
<dbReference type="CDD" id="cd00833">
    <property type="entry name" value="PKS"/>
    <property type="match status" value="1"/>
</dbReference>
<dbReference type="InterPro" id="IPR042104">
    <property type="entry name" value="PKS_dehydratase_sf"/>
</dbReference>
<keyword evidence="1" id="KW-0596">Phosphopantetheine</keyword>
<dbReference type="GO" id="GO:0032259">
    <property type="term" value="P:methylation"/>
    <property type="evidence" value="ECO:0007669"/>
    <property type="project" value="UniProtKB-KW"/>
</dbReference>
<dbReference type="InterPro" id="IPR011032">
    <property type="entry name" value="GroES-like_sf"/>
</dbReference>
<dbReference type="Pfam" id="PF14765">
    <property type="entry name" value="PS-DH"/>
    <property type="match status" value="1"/>
</dbReference>
<dbReference type="Pfam" id="PF08242">
    <property type="entry name" value="Methyltransf_12"/>
    <property type="match status" value="1"/>
</dbReference>
<dbReference type="Pfam" id="PF00550">
    <property type="entry name" value="PP-binding"/>
    <property type="match status" value="1"/>
</dbReference>
<dbReference type="Gene3D" id="3.90.180.10">
    <property type="entry name" value="Medium-chain alcohol dehydrogenases, catalytic domain"/>
    <property type="match status" value="1"/>
</dbReference>
<dbReference type="SUPFAM" id="SSF51735">
    <property type="entry name" value="NAD(P)-binding Rossmann-fold domains"/>
    <property type="match status" value="2"/>
</dbReference>
<dbReference type="SUPFAM" id="SSF47336">
    <property type="entry name" value="ACP-like"/>
    <property type="match status" value="1"/>
</dbReference>
<dbReference type="InterPro" id="IPR020806">
    <property type="entry name" value="PKS_PP-bd"/>
</dbReference>
<dbReference type="Pfam" id="PF16197">
    <property type="entry name" value="KAsynt_C_assoc"/>
    <property type="match status" value="1"/>
</dbReference>
<keyword evidence="6" id="KW-0511">Multifunctional enzyme</keyword>
<evidence type="ECO:0000259" key="9">
    <source>
        <dbReference type="PROSITE" id="PS50075"/>
    </source>
</evidence>
<dbReference type="CDD" id="cd05195">
    <property type="entry name" value="enoyl_red"/>
    <property type="match status" value="1"/>
</dbReference>
<feature type="region of interest" description="N-terminal hotdog fold" evidence="8">
    <location>
        <begin position="916"/>
        <end position="1044"/>
    </location>
</feature>
<feature type="active site" description="Proton acceptor; for dehydratase activity" evidence="8">
    <location>
        <position position="948"/>
    </location>
</feature>
<dbReference type="STRING" id="1448308.A0A2T2N2B4"/>
<dbReference type="InterPro" id="IPR009081">
    <property type="entry name" value="PP-bd_ACP"/>
</dbReference>
<evidence type="ECO:0000313" key="12">
    <source>
        <dbReference type="EMBL" id="PSN59509.1"/>
    </source>
</evidence>
<dbReference type="InterPro" id="IPR013154">
    <property type="entry name" value="ADH-like_N"/>
</dbReference>
<keyword evidence="13" id="KW-1185">Reference proteome</keyword>
<dbReference type="InterPro" id="IPR020843">
    <property type="entry name" value="ER"/>
</dbReference>
<evidence type="ECO:0000259" key="11">
    <source>
        <dbReference type="PROSITE" id="PS52019"/>
    </source>
</evidence>
<dbReference type="SMART" id="SM00829">
    <property type="entry name" value="PKS_ER"/>
    <property type="match status" value="1"/>
</dbReference>
<dbReference type="SUPFAM" id="SSF53335">
    <property type="entry name" value="S-adenosyl-L-methionine-dependent methyltransferases"/>
    <property type="match status" value="1"/>
</dbReference>
<dbReference type="Pfam" id="PF00109">
    <property type="entry name" value="ketoacyl-synt"/>
    <property type="match status" value="1"/>
</dbReference>
<dbReference type="GO" id="GO:0008168">
    <property type="term" value="F:methyltransferase activity"/>
    <property type="evidence" value="ECO:0007669"/>
    <property type="project" value="UniProtKB-KW"/>
</dbReference>
<sequence length="2486" mass="273861">MPPTMPPHHLTTNEKEINGNHINEVSQSNTNGFHAQEASVNGTETTNWPAPPPPIAVVGMALRLPGGIKSPDNLWDLLMNKGNARSRIPKDRYNIDAFHGPEAKPGEVSPQHGYFLEDSLEHFDAGFFAMSKAEVAELDPQQKLLLEVVWECMESGGQTNWKGTKVGCYVGVFGEDWLDLCSKDTQNHGMYRTMGTGDFAIANRVSYEYDLKGPSMTIRTGCSSALIGLHEACESLYSGHCSSAIRVLSPTGSCKTFDAKADGYARGEAINAIFIKKLDDALRDGDPIRAVIRATASNCDGKTAGISNPSSEAHEEMMRSAYSRACLSAPRTAYVECHGTGTPVGDPLETTAVGNVFRGAGVYIGSVKPNVGHSEGASGITSLIKAVLALENRIIPPNINFSTPNPKIPFEAAKLRVPLEPTQWPADRDERASVNSFGIGGTNVIIDSAASFLQRRREKPSGVSTEQCTPLLLPISANTTESLRRLTTGLQHYLDQHPGAQDDIAYTLASRRDRLPHRTFGLVEKTGPVRFSNFLRTPRSMPKVNFVFTGQGAQWAGMGVELMEAFPRFRHDIQYLDNVLQPLKLDSSWSLEDALLAPPSTSRINDAEFSQPLCTALQVALVNLLKSWGINPSAVVGHSSGEIAAAYASGAISAEGAIIVAFYRGQATKAQTPPGGMAAIGLGREAVVPYLRSGVIIACENSPNSVTLSGDLGPLDAVLEAIREAQPDTFCRKLRVAMAYHSHHMSEIGESYELLMDHHIQSHAPQVPFYSSVYGKRLSEPGSLGSQYWRANLERPVLFYTATRAILNDESEPSLFLEIGPHSALAGPLRQIFQEKKSTTDPIYVATLARNESQVSCMLKTAGQLFQHGIRVDFDAINGTGHVLTNLPTYPWQHDISYWKETRISRNWRLRPYPHHELLGSRILESSDTEPSWRNVLDLENVPWLRDHKIVEDIVFPAAGYIAVVGEAIRQTTGSKSYCIRRLVVKNALVVQESQDLELITNFKPYRLTDSLESEWYEFTITSYNGSAWIQNCAGQARASAACEVTTGSVNQYPRVVQSATWYSVMKKMGLNYGPRFQQLNGIKVHPTRNIASANVWDDPQLHKSAYAVHPTTIDQTLQLFTVAMSNGLSRRLNKLAIPSTFGEIYIGEAGPEIDIEVEAHVTPKGAVKGSAIATNNGKTVISLNQGLFSPLETDDSNPEDADSLHAVRLEWQPDINFMQDKDLMRPVSKRESVLLVEKVALLCMIETYHQIKSQEIAVSHLSKFRDWLHKECERMAAGEYDDTVPEARDWTSLTSEQRLQALQEAQHAATVHKDSASVAPVAQRVLDSCLELAQGRVAGVELLIEDEGLASIYNFYQDMMDFAPFFRLQSHAKPTLRVLEIGAGTGGTTSKVLEALHSTEGVRMYSKYHYTDISSGFFPNAKERFKNYAGIDYSILDISKDPLEQGFEMGTYDVIIASNVLHATPSLHQTLTNVRKLTAPGGRLFLQELSPRMRWTNYIMGILPGWWLGEADNRPQEPFVTSSRWDTELRAVGFSGVDTLVYDDEEPYQTNAHMITTAISTESSPNKTVALLYQFEISTLAQDVGKKFEEQGVGVKWYTLDQEPERNETVISLLDLDRPFLYEMSSDDFKVLQSFLSSCNSRSCNIIWVTKPAQVQCQDPRYGLLPGFARTIRSEMSLNFATFEAENFGPDVWAALVQVAEKFGDVGKDEEFNPEFEYAYFDGKVHTSRFHWISSADDQGALTKSAPDELVRLSVEKYGSLDSLEWKPGNPKELVGDEVEIEIKSVGLNFRDVLVTMGIVDGVKDILGLEGSGVVRKIAPEVKDLRIGDRVFICDSGCFATRMVTSEKLCARIPDSLGFEEAATMPCVYNTVIHSLVNIGGLESGQSVLIHSACGGVGIAAIQVCRMLGAEIFATVGNEEKVHYLMDTFGIPRNRIFDSRSASFLPDLMRETDGRGADLVLNSLSGELLHASWQCVAEFGKMLEIGKRDFIGHAMLSMDVFEANRSFVGIDLAQLGIKRPNECKRLLKQCLEYYEQGSIEPIRPMKTFEGACIGDAFRYMQKGQHIGKIVINMPESAEALMVQAQDQEIGFRPDSSYLLIGGLGGLGRALSTWMVERGARSLVYLSRSAGDSSDDRAFFEELEAQDCEVTAVKGSVAVLEDVMRGIEIAPKPIAGIVQMSMVLRDANFLNMTHEDWNTTLASKVQGTWNLHKALQDTTLDFFLLFSSISGIVGQWGQSNYAAANTFLDSFVQYRQNLGLPASVIDVGVMGDVGYVSQNAAMLEALRTSSAHTLGESDLLSAVSMAIKSSTPRPTTDTSYCNRSQLAIGMASTKLMTDPSNRSVWKRDLRMALYRNRTASKDSGPSNASEGLKEFLSAISSDPEVLNQKENADFLTREIGLRIKSLILSSDDELDPKRTLADMGVDSLVSIEIRNWWRRTLGLEISVLEIMNAGSVERLGSVAVEGLKAKFGDKRAPHPGLAMKAP</sequence>
<organism evidence="12 13">
    <name type="scientific">Corynespora cassiicola Philippines</name>
    <dbReference type="NCBI Taxonomy" id="1448308"/>
    <lineage>
        <taxon>Eukaryota</taxon>
        <taxon>Fungi</taxon>
        <taxon>Dikarya</taxon>
        <taxon>Ascomycota</taxon>
        <taxon>Pezizomycotina</taxon>
        <taxon>Dothideomycetes</taxon>
        <taxon>Pleosporomycetidae</taxon>
        <taxon>Pleosporales</taxon>
        <taxon>Corynesporascaceae</taxon>
        <taxon>Corynespora</taxon>
    </lineage>
</organism>
<evidence type="ECO:0000256" key="4">
    <source>
        <dbReference type="ARBA" id="ARBA00022679"/>
    </source>
</evidence>
<feature type="active site" description="Proton donor; for dehydratase activity" evidence="8">
    <location>
        <position position="1115"/>
    </location>
</feature>
<dbReference type="FunFam" id="3.40.50.720:FF:000209">
    <property type="entry name" value="Polyketide synthase Pks12"/>
    <property type="match status" value="1"/>
</dbReference>
<evidence type="ECO:0000313" key="13">
    <source>
        <dbReference type="Proteomes" id="UP000240883"/>
    </source>
</evidence>
<dbReference type="Pfam" id="PF08240">
    <property type="entry name" value="ADH_N"/>
    <property type="match status" value="1"/>
</dbReference>
<dbReference type="Gene3D" id="3.30.70.3290">
    <property type="match status" value="1"/>
</dbReference>
<dbReference type="SUPFAM" id="SSF52151">
    <property type="entry name" value="FabD/lysophospholipase-like"/>
    <property type="match status" value="1"/>
</dbReference>
<dbReference type="Pfam" id="PF21089">
    <property type="entry name" value="PKS_DH_N"/>
    <property type="match status" value="1"/>
</dbReference>
<feature type="domain" description="PKS/mFAS DH" evidence="11">
    <location>
        <begin position="916"/>
        <end position="1198"/>
    </location>
</feature>
<dbReference type="Pfam" id="PF08659">
    <property type="entry name" value="KR"/>
    <property type="match status" value="1"/>
</dbReference>
<reference evidence="12 13" key="1">
    <citation type="journal article" date="2018" name="Front. Microbiol.">
        <title>Genome-Wide Analysis of Corynespora cassiicola Leaf Fall Disease Putative Effectors.</title>
        <authorList>
            <person name="Lopez D."/>
            <person name="Ribeiro S."/>
            <person name="Label P."/>
            <person name="Fumanal B."/>
            <person name="Venisse J.S."/>
            <person name="Kohler A."/>
            <person name="de Oliveira R.R."/>
            <person name="Labutti K."/>
            <person name="Lipzen A."/>
            <person name="Lail K."/>
            <person name="Bauer D."/>
            <person name="Ohm R.A."/>
            <person name="Barry K.W."/>
            <person name="Spatafora J."/>
            <person name="Grigoriev I.V."/>
            <person name="Martin F.M."/>
            <person name="Pujade-Renaud V."/>
        </authorList>
    </citation>
    <scope>NUCLEOTIDE SEQUENCE [LARGE SCALE GENOMIC DNA]</scope>
    <source>
        <strain evidence="12 13">Philippines</strain>
    </source>
</reference>
<dbReference type="Gene3D" id="3.40.366.10">
    <property type="entry name" value="Malonyl-Coenzyme A Acyl Carrier Protein, domain 2"/>
    <property type="match status" value="1"/>
</dbReference>
<dbReference type="Pfam" id="PF02801">
    <property type="entry name" value="Ketoacyl-synt_C"/>
    <property type="match status" value="1"/>
</dbReference>
<name>A0A2T2N2B4_CORCC</name>
<dbReference type="InterPro" id="IPR049552">
    <property type="entry name" value="PKS_DH_N"/>
</dbReference>
<gene>
    <name evidence="12" type="ORF">BS50DRAFT_565394</name>
</gene>
<dbReference type="InterPro" id="IPR014031">
    <property type="entry name" value="Ketoacyl_synth_C"/>
</dbReference>
<protein>
    <submittedName>
        <fullName evidence="12">Polyketide synthase</fullName>
    </submittedName>
</protein>
<feature type="domain" description="Carrier" evidence="9">
    <location>
        <begin position="2392"/>
        <end position="2467"/>
    </location>
</feature>
<dbReference type="CDD" id="cd02440">
    <property type="entry name" value="AdoMet_MTases"/>
    <property type="match status" value="1"/>
</dbReference>
<dbReference type="InterPro" id="IPR032821">
    <property type="entry name" value="PKS_assoc"/>
</dbReference>
<dbReference type="InterPro" id="IPR020841">
    <property type="entry name" value="PKS_Beta-ketoAc_synthase_dom"/>
</dbReference>